<evidence type="ECO:0000256" key="5">
    <source>
        <dbReference type="ARBA" id="ARBA00022820"/>
    </source>
</evidence>
<dbReference type="CDD" id="cd00190">
    <property type="entry name" value="Tryp_SPc"/>
    <property type="match status" value="1"/>
</dbReference>
<organism evidence="14 15">
    <name type="scientific">Ignelater luminosus</name>
    <name type="common">Cucubano</name>
    <name type="synonym">Pyrophorus luminosus</name>
    <dbReference type="NCBI Taxonomy" id="2038154"/>
    <lineage>
        <taxon>Eukaryota</taxon>
        <taxon>Metazoa</taxon>
        <taxon>Ecdysozoa</taxon>
        <taxon>Arthropoda</taxon>
        <taxon>Hexapoda</taxon>
        <taxon>Insecta</taxon>
        <taxon>Pterygota</taxon>
        <taxon>Neoptera</taxon>
        <taxon>Endopterygota</taxon>
        <taxon>Coleoptera</taxon>
        <taxon>Polyphaga</taxon>
        <taxon>Elateriformia</taxon>
        <taxon>Elateroidea</taxon>
        <taxon>Elateridae</taxon>
        <taxon>Agrypninae</taxon>
        <taxon>Pyrophorini</taxon>
        <taxon>Ignelater</taxon>
    </lineage>
</organism>
<evidence type="ECO:0000256" key="9">
    <source>
        <dbReference type="ARBA" id="ARBA00052079"/>
    </source>
</evidence>
<evidence type="ECO:0000313" key="14">
    <source>
        <dbReference type="EMBL" id="KAF2881991.1"/>
    </source>
</evidence>
<proteinExistence type="inferred from homology"/>
<comment type="similarity">
    <text evidence="8">Belongs to the peptidase S1 family. CLIP subfamily.</text>
</comment>
<dbReference type="GO" id="GO:0042381">
    <property type="term" value="P:hemolymph coagulation"/>
    <property type="evidence" value="ECO:0007669"/>
    <property type="project" value="UniProtKB-KW"/>
</dbReference>
<keyword evidence="4 11" id="KW-0378">Hydrolase</keyword>
<dbReference type="InterPro" id="IPR009003">
    <property type="entry name" value="Peptidase_S1_PA"/>
</dbReference>
<evidence type="ECO:0000256" key="6">
    <source>
        <dbReference type="ARBA" id="ARBA00022825"/>
    </source>
</evidence>
<dbReference type="SUPFAM" id="SSF50494">
    <property type="entry name" value="Trypsin-like serine proteases"/>
    <property type="match status" value="1"/>
</dbReference>
<accession>A0A8K0CAQ0</accession>
<dbReference type="OrthoDB" id="9028152at2759"/>
<evidence type="ECO:0000256" key="8">
    <source>
        <dbReference type="ARBA" id="ARBA00024195"/>
    </source>
</evidence>
<sequence>MFELTSIFLYILLHLVNRNSARPRPDLLPGRDVCGINPVYDNSRIYGGEEAEIGEFPWMALLEFHKKSSTIFMCSGALINDRYVLTAAHCADNNLFSVRLGEHNVKTEEDCFNSGDCADSPVNIEIQKTVVHEDYNPDDHRSDIALLRLKHKVVYTEFIKPICLPLSSELQNNTFTGLTGVVAGWGKTEDNHKSDVKLKVEVPVVANRDCSRSYLRHQISTRKEHLCAGGVKGENSCNGDSGGPLMYRDKSENASNWINIGILSFGLSKCALENLPAVYTRVTEYMPWILEHLRP</sequence>
<dbReference type="SMART" id="SM00020">
    <property type="entry name" value="Tryp_SPc"/>
    <property type="match status" value="1"/>
</dbReference>
<dbReference type="AlphaFoldDB" id="A0A8K0CAQ0"/>
<dbReference type="InterPro" id="IPR001254">
    <property type="entry name" value="Trypsin_dom"/>
</dbReference>
<dbReference type="EMBL" id="VTPC01090663">
    <property type="protein sequence ID" value="KAF2881991.1"/>
    <property type="molecule type" value="Genomic_DNA"/>
</dbReference>
<feature type="signal peptide" evidence="12">
    <location>
        <begin position="1"/>
        <end position="21"/>
    </location>
</feature>
<dbReference type="InterPro" id="IPR001314">
    <property type="entry name" value="Peptidase_S1A"/>
</dbReference>
<protein>
    <recommendedName>
        <fullName evidence="10">limulus clotting factor C</fullName>
        <ecNumber evidence="10">3.4.21.84</ecNumber>
    </recommendedName>
</protein>
<dbReference type="PROSITE" id="PS00134">
    <property type="entry name" value="TRYPSIN_HIS"/>
    <property type="match status" value="1"/>
</dbReference>
<dbReference type="InterPro" id="IPR033116">
    <property type="entry name" value="TRYPSIN_SER"/>
</dbReference>
<keyword evidence="6 11" id="KW-0720">Serine protease</keyword>
<dbReference type="GO" id="GO:0004252">
    <property type="term" value="F:serine-type endopeptidase activity"/>
    <property type="evidence" value="ECO:0007669"/>
    <property type="project" value="InterPro"/>
</dbReference>
<dbReference type="FunFam" id="2.40.10.10:FF:000120">
    <property type="entry name" value="Putative serine protease"/>
    <property type="match status" value="1"/>
</dbReference>
<keyword evidence="2 11" id="KW-0645">Protease</keyword>
<feature type="domain" description="Peptidase S1" evidence="13">
    <location>
        <begin position="45"/>
        <end position="294"/>
    </location>
</feature>
<dbReference type="Proteomes" id="UP000801492">
    <property type="component" value="Unassembled WGS sequence"/>
</dbReference>
<comment type="catalytic activity">
    <reaction evidence="9">
        <text>Selective cleavage of 103-Arg-|-Ser-104 and 124-Ile-|-Ile-125 bonds in Limulus clotting factor B to form activated factor B. Cleavage of -Pro-Arg-|-Xaa- bonds in synthetic substrates.</text>
        <dbReference type="EC" id="3.4.21.84"/>
    </reaction>
</comment>
<dbReference type="InterPro" id="IPR018114">
    <property type="entry name" value="TRYPSIN_HIS"/>
</dbReference>
<evidence type="ECO:0000256" key="4">
    <source>
        <dbReference type="ARBA" id="ARBA00022801"/>
    </source>
</evidence>
<keyword evidence="3 12" id="KW-0732">Signal</keyword>
<dbReference type="PROSITE" id="PS00135">
    <property type="entry name" value="TRYPSIN_SER"/>
    <property type="match status" value="1"/>
</dbReference>
<dbReference type="PROSITE" id="PS50240">
    <property type="entry name" value="TRYPSIN_DOM"/>
    <property type="match status" value="1"/>
</dbReference>
<dbReference type="PANTHER" id="PTHR24256">
    <property type="entry name" value="TRYPTASE-RELATED"/>
    <property type="match status" value="1"/>
</dbReference>
<dbReference type="InterPro" id="IPR051487">
    <property type="entry name" value="Ser/Thr_Proteases_Immune/Dev"/>
</dbReference>
<dbReference type="PRINTS" id="PR00722">
    <property type="entry name" value="CHYMOTRYPSIN"/>
</dbReference>
<keyword evidence="1" id="KW-0768">Sushi</keyword>
<dbReference type="GO" id="GO:0006508">
    <property type="term" value="P:proteolysis"/>
    <property type="evidence" value="ECO:0007669"/>
    <property type="project" value="UniProtKB-KW"/>
</dbReference>
<evidence type="ECO:0000256" key="2">
    <source>
        <dbReference type="ARBA" id="ARBA00022670"/>
    </source>
</evidence>
<dbReference type="Gene3D" id="2.40.10.10">
    <property type="entry name" value="Trypsin-like serine proteases"/>
    <property type="match status" value="2"/>
</dbReference>
<dbReference type="Pfam" id="PF00089">
    <property type="entry name" value="Trypsin"/>
    <property type="match status" value="1"/>
</dbReference>
<dbReference type="InterPro" id="IPR043504">
    <property type="entry name" value="Peptidase_S1_PA_chymotrypsin"/>
</dbReference>
<evidence type="ECO:0000256" key="11">
    <source>
        <dbReference type="RuleBase" id="RU363034"/>
    </source>
</evidence>
<evidence type="ECO:0000256" key="1">
    <source>
        <dbReference type="ARBA" id="ARBA00022659"/>
    </source>
</evidence>
<feature type="chain" id="PRO_5035443337" description="limulus clotting factor C" evidence="12">
    <location>
        <begin position="22"/>
        <end position="295"/>
    </location>
</feature>
<keyword evidence="15" id="KW-1185">Reference proteome</keyword>
<dbReference type="EC" id="3.4.21.84" evidence="10"/>
<evidence type="ECO:0000256" key="3">
    <source>
        <dbReference type="ARBA" id="ARBA00022729"/>
    </source>
</evidence>
<evidence type="ECO:0000256" key="7">
    <source>
        <dbReference type="ARBA" id="ARBA00023157"/>
    </source>
</evidence>
<name>A0A8K0CAQ0_IGNLU</name>
<evidence type="ECO:0000256" key="12">
    <source>
        <dbReference type="SAM" id="SignalP"/>
    </source>
</evidence>
<reference evidence="14" key="1">
    <citation type="submission" date="2019-08" db="EMBL/GenBank/DDBJ databases">
        <title>The genome of the North American firefly Photinus pyralis.</title>
        <authorList>
            <consortium name="Photinus pyralis genome working group"/>
            <person name="Fallon T.R."/>
            <person name="Sander Lower S.E."/>
            <person name="Weng J.-K."/>
        </authorList>
    </citation>
    <scope>NUCLEOTIDE SEQUENCE</scope>
    <source>
        <strain evidence="14">TRF0915ILg1</strain>
        <tissue evidence="14">Whole body</tissue>
    </source>
</reference>
<evidence type="ECO:0000256" key="10">
    <source>
        <dbReference type="ARBA" id="ARBA00066707"/>
    </source>
</evidence>
<evidence type="ECO:0000259" key="13">
    <source>
        <dbReference type="PROSITE" id="PS50240"/>
    </source>
</evidence>
<keyword evidence="5" id="KW-0353">Hemolymph clotting</keyword>
<keyword evidence="7" id="KW-1015">Disulfide bond</keyword>
<gene>
    <name evidence="14" type="ORF">ILUMI_24172</name>
</gene>
<comment type="caution">
    <text evidence="14">The sequence shown here is derived from an EMBL/GenBank/DDBJ whole genome shotgun (WGS) entry which is preliminary data.</text>
</comment>
<evidence type="ECO:0000313" key="15">
    <source>
        <dbReference type="Proteomes" id="UP000801492"/>
    </source>
</evidence>